<dbReference type="STRING" id="415747.SAMN03097708_00251"/>
<evidence type="ECO:0000259" key="10">
    <source>
        <dbReference type="PROSITE" id="PS00300"/>
    </source>
</evidence>
<dbReference type="InterPro" id="IPR013822">
    <property type="entry name" value="Signal_recog_particl_SRP54_hlx"/>
</dbReference>
<evidence type="ECO:0000256" key="9">
    <source>
        <dbReference type="HAMAP-Rule" id="MF_00306"/>
    </source>
</evidence>
<dbReference type="InterPro" id="IPR003593">
    <property type="entry name" value="AAA+_ATPase"/>
</dbReference>
<dbReference type="SMART" id="SM00962">
    <property type="entry name" value="SRP54"/>
    <property type="match status" value="1"/>
</dbReference>
<keyword evidence="2 9" id="KW-0547">Nucleotide-binding</keyword>
<dbReference type="InterPro" id="IPR042101">
    <property type="entry name" value="SRP54_N_sf"/>
</dbReference>
<dbReference type="HAMAP" id="MF_00306">
    <property type="entry name" value="SRP54"/>
    <property type="match status" value="1"/>
</dbReference>
<dbReference type="InterPro" id="IPR000897">
    <property type="entry name" value="SRP54_GTPase_dom"/>
</dbReference>
<comment type="subunit">
    <text evidence="9">Part of the signal recognition particle protein translocation system, which is composed of SRP and FtsY. SRP is a ribonucleoprotein composed of Ffh and a 4.5S RNA molecule.</text>
</comment>
<keyword evidence="5 9" id="KW-0342">GTP-binding</keyword>
<evidence type="ECO:0000313" key="12">
    <source>
        <dbReference type="Proteomes" id="UP000199648"/>
    </source>
</evidence>
<dbReference type="SMART" id="SM00382">
    <property type="entry name" value="AAA"/>
    <property type="match status" value="1"/>
</dbReference>
<reference evidence="11 12" key="1">
    <citation type="submission" date="2016-10" db="EMBL/GenBank/DDBJ databases">
        <authorList>
            <person name="de Groot N.N."/>
        </authorList>
    </citation>
    <scope>NUCLEOTIDE SEQUENCE [LARGE SCALE GENOMIC DNA]</scope>
    <source>
        <strain evidence="11 12">HLD2</strain>
    </source>
</reference>
<evidence type="ECO:0000256" key="8">
    <source>
        <dbReference type="ARBA" id="ARBA00048027"/>
    </source>
</evidence>
<feature type="domain" description="SRP54-type proteins GTP-binding" evidence="10">
    <location>
        <begin position="275"/>
        <end position="288"/>
    </location>
</feature>
<keyword evidence="6 9" id="KW-0733">Signal recognition particle</keyword>
<organism evidence="11 12">
    <name type="scientific">Thiohalomonas denitrificans</name>
    <dbReference type="NCBI Taxonomy" id="415747"/>
    <lineage>
        <taxon>Bacteria</taxon>
        <taxon>Pseudomonadati</taxon>
        <taxon>Pseudomonadota</taxon>
        <taxon>Gammaproteobacteria</taxon>
        <taxon>Thiohalomonadales</taxon>
        <taxon>Thiohalomonadaceae</taxon>
        <taxon>Thiohalomonas</taxon>
    </lineage>
</organism>
<accession>A0A1G5PJQ5</accession>
<dbReference type="Gene3D" id="1.20.120.140">
    <property type="entry name" value="Signal recognition particle SRP54, nucleotide-binding domain"/>
    <property type="match status" value="1"/>
</dbReference>
<evidence type="ECO:0000256" key="4">
    <source>
        <dbReference type="ARBA" id="ARBA00022884"/>
    </source>
</evidence>
<dbReference type="SUPFAM" id="SSF52540">
    <property type="entry name" value="P-loop containing nucleoside triphosphate hydrolases"/>
    <property type="match status" value="1"/>
</dbReference>
<dbReference type="Pfam" id="PF00448">
    <property type="entry name" value="SRP54"/>
    <property type="match status" value="1"/>
</dbReference>
<dbReference type="PANTHER" id="PTHR11564:SF5">
    <property type="entry name" value="SIGNAL RECOGNITION PARTICLE SUBUNIT SRP54"/>
    <property type="match status" value="1"/>
</dbReference>
<dbReference type="InterPro" id="IPR027417">
    <property type="entry name" value="P-loop_NTPase"/>
</dbReference>
<dbReference type="SUPFAM" id="SSF47446">
    <property type="entry name" value="Signal peptide-binding domain"/>
    <property type="match status" value="1"/>
</dbReference>
<evidence type="ECO:0000313" key="11">
    <source>
        <dbReference type="EMBL" id="SCZ49734.1"/>
    </source>
</evidence>
<feature type="binding site" evidence="9">
    <location>
        <begin position="196"/>
        <end position="200"/>
    </location>
    <ligand>
        <name>GTP</name>
        <dbReference type="ChEBI" id="CHEBI:37565"/>
    </ligand>
</feature>
<dbReference type="CDD" id="cd18539">
    <property type="entry name" value="SRP_G"/>
    <property type="match status" value="1"/>
</dbReference>
<dbReference type="FunFam" id="3.40.50.300:FF:000022">
    <property type="entry name" value="Signal recognition particle 54 kDa subunit"/>
    <property type="match status" value="1"/>
</dbReference>
<feature type="binding site" evidence="9">
    <location>
        <begin position="113"/>
        <end position="120"/>
    </location>
    <ligand>
        <name>GTP</name>
        <dbReference type="ChEBI" id="CHEBI:37565"/>
    </ligand>
</feature>
<evidence type="ECO:0000256" key="5">
    <source>
        <dbReference type="ARBA" id="ARBA00023134"/>
    </source>
</evidence>
<evidence type="ECO:0000256" key="6">
    <source>
        <dbReference type="ARBA" id="ARBA00023135"/>
    </source>
</evidence>
<keyword evidence="4 9" id="KW-0694">RNA-binding</keyword>
<proteinExistence type="inferred from homology"/>
<dbReference type="Proteomes" id="UP000199648">
    <property type="component" value="Unassembled WGS sequence"/>
</dbReference>
<dbReference type="NCBIfam" id="TIGR00959">
    <property type="entry name" value="ffh"/>
    <property type="match status" value="1"/>
</dbReference>
<dbReference type="Pfam" id="PF02978">
    <property type="entry name" value="SRP_SPB"/>
    <property type="match status" value="1"/>
</dbReference>
<dbReference type="Gene3D" id="3.40.50.300">
    <property type="entry name" value="P-loop containing nucleotide triphosphate hydrolases"/>
    <property type="match status" value="1"/>
</dbReference>
<dbReference type="EC" id="3.6.5.4" evidence="9"/>
<dbReference type="GO" id="GO:0006614">
    <property type="term" value="P:SRP-dependent cotranslational protein targeting to membrane"/>
    <property type="evidence" value="ECO:0007669"/>
    <property type="project" value="InterPro"/>
</dbReference>
<dbReference type="InterPro" id="IPR036891">
    <property type="entry name" value="Signal_recog_part_SRP54_M_sf"/>
</dbReference>
<dbReference type="SMART" id="SM00963">
    <property type="entry name" value="SRP54_N"/>
    <property type="match status" value="1"/>
</dbReference>
<dbReference type="InterPro" id="IPR022941">
    <property type="entry name" value="SRP54"/>
</dbReference>
<keyword evidence="9" id="KW-0963">Cytoplasm</keyword>
<comment type="domain">
    <text evidence="9">Composed of three domains: the N-terminal N domain, which is responsible for interactions with the ribosome, the central G domain, which binds GTP, and the C-terminal M domain, which binds the RNA and the signal sequence of the RNC.</text>
</comment>
<dbReference type="PROSITE" id="PS00300">
    <property type="entry name" value="SRP54"/>
    <property type="match status" value="1"/>
</dbReference>
<dbReference type="AlphaFoldDB" id="A0A1G5PJQ5"/>
<dbReference type="InterPro" id="IPR004780">
    <property type="entry name" value="SRP"/>
</dbReference>
<feature type="binding site" evidence="9">
    <location>
        <begin position="254"/>
        <end position="257"/>
    </location>
    <ligand>
        <name>GTP</name>
        <dbReference type="ChEBI" id="CHEBI:37565"/>
    </ligand>
</feature>
<dbReference type="GO" id="GO:0048500">
    <property type="term" value="C:signal recognition particle"/>
    <property type="evidence" value="ECO:0007669"/>
    <property type="project" value="UniProtKB-UniRule"/>
</dbReference>
<keyword evidence="12" id="KW-1185">Reference proteome</keyword>
<sequence>MMRLAVMFENLTERLSKTLRNLRGTGRLTEENIKDTMREVRMALLEADVALPVVKEFVNHVRERAVGKDVLESLTPGQALVKIVNDELVSIMGEANEDLQLNVQPPAVVLMAGLQGSGKTTSTAKLARFLREQRKKSVLVVSTDVYRPAAIDQLETLAREVEVEFYPSSTDQDPVAIARSAVEHARKKLIDVVIVDTAGRLHIDESMMGEIRRLHETVAPVETLFVVDSMTGQDAANTAKAFGDALPLTGVVLTKTDGDARGGAALSVRHITGRPIKFLGVGEKTTALEPFHPDRVASRILDMGDVVSLVEEVQRTVDHDKAEKLATKFKKGQGFDLEDFRQQLQQLGSMGGVAGLMDKLPGMSGVPDAAKKQVNDKEFRRMEAIIGSMTPFERRKPDLIKGSRKRRIANGSGTQVQEVNRLLKQFAQMQKMMKRMKKKGGMAKMMRGLKGGGGMPPGMPPF</sequence>
<dbReference type="InterPro" id="IPR004125">
    <property type="entry name" value="Signal_recog_particle_SRP54_M"/>
</dbReference>
<dbReference type="Pfam" id="PF02881">
    <property type="entry name" value="SRP54_N"/>
    <property type="match status" value="1"/>
</dbReference>
<comment type="subcellular location">
    <subcellularLocation>
        <location evidence="9">Cytoplasm</location>
    </subcellularLocation>
    <text evidence="9">The SRP-RNC complex is targeted to the cytoplasmic membrane.</text>
</comment>
<dbReference type="GO" id="GO:0008312">
    <property type="term" value="F:7S RNA binding"/>
    <property type="evidence" value="ECO:0007669"/>
    <property type="project" value="InterPro"/>
</dbReference>
<dbReference type="GO" id="GO:0003924">
    <property type="term" value="F:GTPase activity"/>
    <property type="evidence" value="ECO:0007669"/>
    <property type="project" value="UniProtKB-UniRule"/>
</dbReference>
<evidence type="ECO:0000256" key="7">
    <source>
        <dbReference type="ARBA" id="ARBA00023274"/>
    </source>
</evidence>
<dbReference type="EMBL" id="FMWD01000001">
    <property type="protein sequence ID" value="SCZ49734.1"/>
    <property type="molecule type" value="Genomic_DNA"/>
</dbReference>
<dbReference type="Gene3D" id="1.10.260.30">
    <property type="entry name" value="Signal recognition particle, SRP54 subunit, M-domain"/>
    <property type="match status" value="1"/>
</dbReference>
<keyword evidence="7 9" id="KW-0687">Ribonucleoprotein</keyword>
<dbReference type="PANTHER" id="PTHR11564">
    <property type="entry name" value="SIGNAL RECOGNITION PARTICLE 54K PROTEIN SRP54"/>
    <property type="match status" value="1"/>
</dbReference>
<gene>
    <name evidence="9" type="primary">ffh</name>
    <name evidence="11" type="ORF">SAMN03097708_00251</name>
</gene>
<evidence type="ECO:0000256" key="3">
    <source>
        <dbReference type="ARBA" id="ARBA00022801"/>
    </source>
</evidence>
<evidence type="ECO:0000256" key="2">
    <source>
        <dbReference type="ARBA" id="ARBA00022741"/>
    </source>
</evidence>
<comment type="function">
    <text evidence="9">Involved in targeting and insertion of nascent membrane proteins into the cytoplasmic membrane. Binds to the hydrophobic signal sequence of the ribosome-nascent chain (RNC) as it emerges from the ribosomes. The SRP-RNC complex is then targeted to the cytoplasmic membrane where it interacts with the SRP receptor FtsY. Interaction with FtsY leads to the transfer of the RNC complex to the Sec translocase for insertion into the membrane, the hydrolysis of GTP by both Ffh and FtsY, and the dissociation of the SRP-FtsY complex into the individual components.</text>
</comment>
<comment type="similarity">
    <text evidence="1 9">Belongs to the GTP-binding SRP family. SRP54 subfamily.</text>
</comment>
<evidence type="ECO:0000256" key="1">
    <source>
        <dbReference type="ARBA" id="ARBA00005450"/>
    </source>
</evidence>
<name>A0A1G5PJQ5_9GAMM</name>
<comment type="catalytic activity">
    <reaction evidence="8 9">
        <text>GTP + H2O = GDP + phosphate + H(+)</text>
        <dbReference type="Rhea" id="RHEA:19669"/>
        <dbReference type="ChEBI" id="CHEBI:15377"/>
        <dbReference type="ChEBI" id="CHEBI:15378"/>
        <dbReference type="ChEBI" id="CHEBI:37565"/>
        <dbReference type="ChEBI" id="CHEBI:43474"/>
        <dbReference type="ChEBI" id="CHEBI:58189"/>
        <dbReference type="EC" id="3.6.5.4"/>
    </reaction>
</comment>
<dbReference type="GO" id="GO:0005525">
    <property type="term" value="F:GTP binding"/>
    <property type="evidence" value="ECO:0007669"/>
    <property type="project" value="UniProtKB-UniRule"/>
</dbReference>
<keyword evidence="3 9" id="KW-0378">Hydrolase</keyword>
<protein>
    <recommendedName>
        <fullName evidence="9">Signal recognition particle protein</fullName>
        <ecNumber evidence="9">3.6.5.4</ecNumber>
    </recommendedName>
    <alternativeName>
        <fullName evidence="9">Fifty-four homolog</fullName>
    </alternativeName>
</protein>